<keyword evidence="1 3" id="KW-0863">Zinc-finger</keyword>
<feature type="region of interest" description="Disordered" evidence="4">
    <location>
        <begin position="48"/>
        <end position="70"/>
    </location>
</feature>
<feature type="compositionally biased region" description="Low complexity" evidence="4">
    <location>
        <begin position="1008"/>
        <end position="1021"/>
    </location>
</feature>
<evidence type="ECO:0000256" key="3">
    <source>
        <dbReference type="PROSITE-ProRule" id="PRU00024"/>
    </source>
</evidence>
<dbReference type="Proteomes" id="UP000261420">
    <property type="component" value="Unplaced"/>
</dbReference>
<feature type="region of interest" description="Disordered" evidence="4">
    <location>
        <begin position="107"/>
        <end position="127"/>
    </location>
</feature>
<feature type="compositionally biased region" description="Low complexity" evidence="4">
    <location>
        <begin position="531"/>
        <end position="565"/>
    </location>
</feature>
<dbReference type="Ensembl" id="ENSSDUT00000013701.1">
    <property type="protein sequence ID" value="ENSSDUP00000013456.1"/>
    <property type="gene ID" value="ENSSDUG00000009778.1"/>
</dbReference>
<feature type="region of interest" description="Disordered" evidence="4">
    <location>
        <begin position="479"/>
        <end position="580"/>
    </location>
</feature>
<feature type="compositionally biased region" description="Polar residues" evidence="4">
    <location>
        <begin position="677"/>
        <end position="695"/>
    </location>
</feature>
<dbReference type="Pfam" id="PF22586">
    <property type="entry name" value="ANCHR-like_BBOX"/>
    <property type="match status" value="1"/>
</dbReference>
<dbReference type="InterPro" id="IPR000315">
    <property type="entry name" value="Znf_B-box"/>
</dbReference>
<dbReference type="PANTHER" id="PTHR28634:SF1">
    <property type="entry name" value="ZINC FINGER B-BOX DOMAIN-CONTAINING PROTEIN 1"/>
    <property type="match status" value="1"/>
</dbReference>
<feature type="region of interest" description="Disordered" evidence="4">
    <location>
        <begin position="1122"/>
        <end position="1161"/>
    </location>
</feature>
<feature type="region of interest" description="Disordered" evidence="4">
    <location>
        <begin position="945"/>
        <end position="969"/>
    </location>
</feature>
<feature type="region of interest" description="Disordered" evidence="4">
    <location>
        <begin position="670"/>
        <end position="695"/>
    </location>
</feature>
<keyword evidence="7" id="KW-1185">Reference proteome</keyword>
<dbReference type="GO" id="GO:0008270">
    <property type="term" value="F:zinc ion binding"/>
    <property type="evidence" value="ECO:0007669"/>
    <property type="project" value="UniProtKB-KW"/>
</dbReference>
<feature type="compositionally biased region" description="Acidic residues" evidence="4">
    <location>
        <begin position="819"/>
        <end position="829"/>
    </location>
</feature>
<proteinExistence type="predicted"/>
<feature type="compositionally biased region" description="Polar residues" evidence="4">
    <location>
        <begin position="479"/>
        <end position="502"/>
    </location>
</feature>
<feature type="region of interest" description="Disordered" evidence="4">
    <location>
        <begin position="993"/>
        <end position="1024"/>
    </location>
</feature>
<evidence type="ECO:0000313" key="7">
    <source>
        <dbReference type="Proteomes" id="UP000261420"/>
    </source>
</evidence>
<feature type="region of interest" description="Disordered" evidence="4">
    <location>
        <begin position="192"/>
        <end position="227"/>
    </location>
</feature>
<feature type="compositionally biased region" description="Pro residues" evidence="4">
    <location>
        <begin position="113"/>
        <end position="122"/>
    </location>
</feature>
<reference evidence="6" key="2">
    <citation type="submission" date="2025-09" db="UniProtKB">
        <authorList>
            <consortium name="Ensembl"/>
        </authorList>
    </citation>
    <scope>IDENTIFICATION</scope>
</reference>
<feature type="compositionally biased region" description="Polar residues" evidence="4">
    <location>
        <begin position="993"/>
        <end position="1007"/>
    </location>
</feature>
<evidence type="ECO:0000259" key="5">
    <source>
        <dbReference type="PROSITE" id="PS50119"/>
    </source>
</evidence>
<evidence type="ECO:0000256" key="1">
    <source>
        <dbReference type="ARBA" id="ARBA00022771"/>
    </source>
</evidence>
<organism evidence="6 7">
    <name type="scientific">Seriola dumerili</name>
    <name type="common">Greater amberjack</name>
    <name type="synonym">Caranx dumerili</name>
    <dbReference type="NCBI Taxonomy" id="41447"/>
    <lineage>
        <taxon>Eukaryota</taxon>
        <taxon>Metazoa</taxon>
        <taxon>Chordata</taxon>
        <taxon>Craniata</taxon>
        <taxon>Vertebrata</taxon>
        <taxon>Euteleostomi</taxon>
        <taxon>Actinopterygii</taxon>
        <taxon>Neopterygii</taxon>
        <taxon>Teleostei</taxon>
        <taxon>Neoteleostei</taxon>
        <taxon>Acanthomorphata</taxon>
        <taxon>Carangaria</taxon>
        <taxon>Carangiformes</taxon>
        <taxon>Carangidae</taxon>
        <taxon>Seriola</taxon>
    </lineage>
</organism>
<protein>
    <recommendedName>
        <fullName evidence="5">B box-type domain-containing protein</fullName>
    </recommendedName>
</protein>
<keyword evidence="1 3" id="KW-0479">Metal-binding</keyword>
<dbReference type="AlphaFoldDB" id="A0A3B4U4E2"/>
<dbReference type="PROSITE" id="PS50119">
    <property type="entry name" value="ZF_BBOX"/>
    <property type="match status" value="1"/>
</dbReference>
<feature type="compositionally biased region" description="Basic and acidic residues" evidence="4">
    <location>
        <begin position="48"/>
        <end position="61"/>
    </location>
</feature>
<feature type="compositionally biased region" description="Polar residues" evidence="4">
    <location>
        <begin position="945"/>
        <end position="956"/>
    </location>
</feature>
<feature type="region of interest" description="Disordered" evidence="4">
    <location>
        <begin position="709"/>
        <end position="733"/>
    </location>
</feature>
<dbReference type="CDD" id="cd19818">
    <property type="entry name" value="Bbox1_ZBBX"/>
    <property type="match status" value="1"/>
</dbReference>
<feature type="compositionally biased region" description="Low complexity" evidence="4">
    <location>
        <begin position="196"/>
        <end position="214"/>
    </location>
</feature>
<evidence type="ECO:0000313" key="6">
    <source>
        <dbReference type="Ensembl" id="ENSSDUP00000013456.1"/>
    </source>
</evidence>
<evidence type="ECO:0000256" key="4">
    <source>
        <dbReference type="SAM" id="MobiDB-lite"/>
    </source>
</evidence>
<name>A0A3B4U4E2_SERDU</name>
<dbReference type="OMA" id="PPHYCEM"/>
<dbReference type="PANTHER" id="PTHR28634">
    <property type="entry name" value="ZINC FINGER B-BOX DOMAIN-CONTAINING PROTEIN 1"/>
    <property type="match status" value="1"/>
</dbReference>
<feature type="region of interest" description="Disordered" evidence="4">
    <location>
        <begin position="819"/>
        <end position="875"/>
    </location>
</feature>
<feature type="compositionally biased region" description="Low complexity" evidence="4">
    <location>
        <begin position="709"/>
        <end position="723"/>
    </location>
</feature>
<reference evidence="6" key="1">
    <citation type="submission" date="2025-08" db="UniProtKB">
        <authorList>
            <consortium name="Ensembl"/>
        </authorList>
    </citation>
    <scope>IDENTIFICATION</scope>
</reference>
<feature type="compositionally biased region" description="Low complexity" evidence="4">
    <location>
        <begin position="957"/>
        <end position="967"/>
    </location>
</feature>
<feature type="domain" description="B box-type" evidence="5">
    <location>
        <begin position="128"/>
        <end position="174"/>
    </location>
</feature>
<dbReference type="InterPro" id="IPR037688">
    <property type="entry name" value="ZBBX"/>
</dbReference>
<accession>A0A3B4U4E2</accession>
<sequence>MNLNDFVVLPNNKAKSIKLNARNLQELQMETVSLAQESKEMEEKLQQLKQSMSKEKEERGHSGGFRWKSGQCGSLTSNAITNSAKTNKENRLQKLSAGKMKIRVLKDESLTAPPQPPPPPPTTRKNRLRGTICGQCEVKTAGLICAECTENYCIGCFARFHQKGALKLHRMIAIQTDLQTHVSTRDVVSYSPSTFTSVNSSPNSKPNPSHTSTSGASTRRGDQSPEKGAEVLAKPMQLHPDTCQVLVVNHGEEKKLEIIEEGLNREDEKGFPTSLLRGEYNEEESARSFQEALRQWRGETSNGARDPIREDAMWIPVRPVSVSAMATQADLPPDREAEGRGCRGGQRGVPVRVEFTENSLTYTDRLLLKKHRRTPIETYDPLLGYGPDLKPLHKTNTEEDRSLTAQEEDFRHYCASLFAVPVSRGRTEAQITAPEPCLVIEVLDETDRDINGVFVAEHRTNNNGEVPLFQQVSSNVRTLGPQTIGGSLRVNRSSRSPTQPFRQSRAPAQPKTAQKLHLSKPQTSQAEHSMKPSPSKGMPSASPTAETQRTSKTSIKTSISKSQKSNFSLTVHKSKADHGSPQLSQVEILKFLSPLSFPTNVSPLTRSSTPKENPTLSPSISFSLRSTFTVSPSSSTESTLLPRVYHSTPLQKGSDSSLLPEQFQSSKLFPEPISSPKLLQSPPSNLESPMQSQDSLCDPECLLSVNQLELPQSSSPSPQTKSLEPSLSQTNPVPFRAPVKNPSSFSLFNKSPPDAYSSYKSTPTYGNAPVFISSTSISCDHELALSHQDTDACMPSLSPHPLDVTQNPLLAVKMVEEEELSVDSGDEMSSDSLGLAPHEEDSSDEEAQMHGCLTRGKSRDEEQGNSAISHLGDSFVPTDAEREKYLWTDEPEQLSEPSMVMHNQSAGFGSEQFCDLDGFSPLGLDLNSGHSDTTEHTHCDPLHTCQTSLSDSDPTGSESRGPSSSLSTNTEKHLVFSVMQDNHMQSTGIQICSTTPTRRGKTSANELGTSGSNWSGTSTPTLSHPPRITPAVFTSLSHSPSPPPFSSRLSHPALGSELGPAFRPLSCAAQEIMEICSMDQSGCEDPDLDTDTTVHTLHGLEQDLRLMAKETGMQASVFGTGKYESQDQHGNQHLTRDRVSEEQKEEEEAAQRDRQSVLLLS</sequence>
<dbReference type="GeneTree" id="ENSGT00940000167407"/>
<evidence type="ECO:0000256" key="2">
    <source>
        <dbReference type="ARBA" id="ARBA00022833"/>
    </source>
</evidence>
<keyword evidence="2" id="KW-0862">Zinc</keyword>